<organism evidence="1 2">
    <name type="scientific">Bugula neritina</name>
    <name type="common">Brown bryozoan</name>
    <name type="synonym">Sertularia neritina</name>
    <dbReference type="NCBI Taxonomy" id="10212"/>
    <lineage>
        <taxon>Eukaryota</taxon>
        <taxon>Metazoa</taxon>
        <taxon>Spiralia</taxon>
        <taxon>Lophotrochozoa</taxon>
        <taxon>Bryozoa</taxon>
        <taxon>Gymnolaemata</taxon>
        <taxon>Cheilostomatida</taxon>
        <taxon>Flustrina</taxon>
        <taxon>Buguloidea</taxon>
        <taxon>Bugulidae</taxon>
        <taxon>Bugula</taxon>
    </lineage>
</organism>
<proteinExistence type="predicted"/>
<evidence type="ECO:0000313" key="2">
    <source>
        <dbReference type="Proteomes" id="UP000593567"/>
    </source>
</evidence>
<reference evidence="1" key="1">
    <citation type="submission" date="2020-06" db="EMBL/GenBank/DDBJ databases">
        <title>Draft genome of Bugula neritina, a colonial animal packing powerful symbionts and potential medicines.</title>
        <authorList>
            <person name="Rayko M."/>
        </authorList>
    </citation>
    <scope>NUCLEOTIDE SEQUENCE [LARGE SCALE GENOMIC DNA]</scope>
    <source>
        <strain evidence="1">Kwan_BN1</strain>
    </source>
</reference>
<keyword evidence="2" id="KW-1185">Reference proteome</keyword>
<comment type="caution">
    <text evidence="1">The sequence shown here is derived from an EMBL/GenBank/DDBJ whole genome shotgun (WGS) entry which is preliminary data.</text>
</comment>
<dbReference type="EMBL" id="VXIV02001529">
    <property type="protein sequence ID" value="KAF6032174.1"/>
    <property type="molecule type" value="Genomic_DNA"/>
</dbReference>
<dbReference type="Proteomes" id="UP000593567">
    <property type="component" value="Unassembled WGS sequence"/>
</dbReference>
<sequence>MKSVPQPAKYQHIGKNSFIQVSRFTLEEAKILFKFTRLDDDSLEKLVDTLGGMALALRIFLKSIESEQADDGEDFLNGYLENIELQTKSLIEEGGVSEIEAREQSALVAIKIAIDRLVKDLPFHEESMQLLKVLSYFSERDLPRELIASCAETVSSTDGRASEVTRLVSNRLCERGICVMRLENRSRLFSLHKLVKQSLKLFIKDEEEMKILTKALIGINRILPKDGRKHEARFLEFYAKHGRALDKTVGEKGSVKPFIKFLHCNLLVGIGYCLLSQSSGSTEGKKYFQRARDKYCELVMGGGYSYDRLLEEQCNVDLSQRHKKVACILYETGIQHPLLEDKDYIAFIDKLPQYHRLTKKDLNNMLNVCEYKDLVNGHLTKEKLELFKERGREKGIDTVLDKDTMVQVAMAELLMQIFCVWSKTHSTLPEHTQEVNECIQHSEAALEVSRKLYEETGVFLLAGLITDRERLAMEIDRETCSDKLCSFKDQLDELSNVGDDEGKRYAYEAGLMRSDLKHDDYHRMVCAEWKINCYGKLHQLEPANQEQNFVSGQQLLTQVEELARKQVFPNSALCYCYRYLSILS</sequence>
<name>A0A7J7K2M9_BUGNE</name>
<dbReference type="AlphaFoldDB" id="A0A7J7K2M9"/>
<protein>
    <submittedName>
        <fullName evidence="1">Uncharacterized protein</fullName>
    </submittedName>
</protein>
<accession>A0A7J7K2M9</accession>
<gene>
    <name evidence="1" type="ORF">EB796_009518</name>
</gene>
<evidence type="ECO:0000313" key="1">
    <source>
        <dbReference type="EMBL" id="KAF6032174.1"/>
    </source>
</evidence>